<accession>A0A086A2Y4</accession>
<dbReference type="Proteomes" id="UP000028705">
    <property type="component" value="Unassembled WGS sequence"/>
</dbReference>
<name>A0A086A2Y4_9FLAO</name>
<keyword evidence="2" id="KW-1185">Reference proteome</keyword>
<dbReference type="STRING" id="445961.IW15_17965"/>
<organism evidence="1 2">
    <name type="scientific">Chryseobacterium soli</name>
    <dbReference type="NCBI Taxonomy" id="445961"/>
    <lineage>
        <taxon>Bacteria</taxon>
        <taxon>Pseudomonadati</taxon>
        <taxon>Bacteroidota</taxon>
        <taxon>Flavobacteriia</taxon>
        <taxon>Flavobacteriales</taxon>
        <taxon>Weeksellaceae</taxon>
        <taxon>Chryseobacterium group</taxon>
        <taxon>Chryseobacterium</taxon>
    </lineage>
</organism>
<comment type="caution">
    <text evidence="1">The sequence shown here is derived from an EMBL/GenBank/DDBJ whole genome shotgun (WGS) entry which is preliminary data.</text>
</comment>
<protein>
    <submittedName>
        <fullName evidence="1">Uncharacterized protein</fullName>
    </submittedName>
</protein>
<evidence type="ECO:0000313" key="1">
    <source>
        <dbReference type="EMBL" id="KFF11048.1"/>
    </source>
</evidence>
<reference evidence="1 2" key="1">
    <citation type="submission" date="2014-07" db="EMBL/GenBank/DDBJ databases">
        <title>Genome of Chryseobacterium soli DSM 19298.</title>
        <authorList>
            <person name="Stropko S.J."/>
            <person name="Pipes S.E."/>
            <person name="Newman J."/>
        </authorList>
    </citation>
    <scope>NUCLEOTIDE SEQUENCE [LARGE SCALE GENOMIC DNA]</scope>
    <source>
        <strain evidence="1 2">DSM 19298</strain>
    </source>
</reference>
<sequence>MFPFAVENKKKLQIPDLPSFENENVERFAALFFNLCKEYINAKNAGDEKTQMLLLPFFSKLTKKGITNKDINQNDKVKLESWFDEILN</sequence>
<proteinExistence type="predicted"/>
<evidence type="ECO:0000313" key="2">
    <source>
        <dbReference type="Proteomes" id="UP000028705"/>
    </source>
</evidence>
<dbReference type="AlphaFoldDB" id="A0A086A2Y4"/>
<dbReference type="EMBL" id="JPRH01000008">
    <property type="protein sequence ID" value="KFF11048.1"/>
    <property type="molecule type" value="Genomic_DNA"/>
</dbReference>
<gene>
    <name evidence="1" type="ORF">IW15_17965</name>
</gene>